<evidence type="ECO:0000313" key="2">
    <source>
        <dbReference type="EMBL" id="VEL22066.1"/>
    </source>
</evidence>
<keyword evidence="1" id="KW-0472">Membrane</keyword>
<evidence type="ECO:0000313" key="3">
    <source>
        <dbReference type="Proteomes" id="UP000784294"/>
    </source>
</evidence>
<keyword evidence="1" id="KW-1133">Transmembrane helix</keyword>
<reference evidence="2" key="1">
    <citation type="submission" date="2018-11" db="EMBL/GenBank/DDBJ databases">
        <authorList>
            <consortium name="Pathogen Informatics"/>
        </authorList>
    </citation>
    <scope>NUCLEOTIDE SEQUENCE</scope>
</reference>
<dbReference type="EMBL" id="CAAALY010054531">
    <property type="protein sequence ID" value="VEL22066.1"/>
    <property type="molecule type" value="Genomic_DNA"/>
</dbReference>
<accession>A0A448WWM8</accession>
<dbReference type="Proteomes" id="UP000784294">
    <property type="component" value="Unassembled WGS sequence"/>
</dbReference>
<gene>
    <name evidence="2" type="ORF">PXEA_LOCUS15506</name>
</gene>
<protein>
    <submittedName>
        <fullName evidence="2">Uncharacterized protein</fullName>
    </submittedName>
</protein>
<feature type="transmembrane region" description="Helical" evidence="1">
    <location>
        <begin position="37"/>
        <end position="59"/>
    </location>
</feature>
<comment type="caution">
    <text evidence="2">The sequence shown here is derived from an EMBL/GenBank/DDBJ whole genome shotgun (WGS) entry which is preliminary data.</text>
</comment>
<name>A0A448WWM8_9PLAT</name>
<organism evidence="2 3">
    <name type="scientific">Protopolystoma xenopodis</name>
    <dbReference type="NCBI Taxonomy" id="117903"/>
    <lineage>
        <taxon>Eukaryota</taxon>
        <taxon>Metazoa</taxon>
        <taxon>Spiralia</taxon>
        <taxon>Lophotrochozoa</taxon>
        <taxon>Platyhelminthes</taxon>
        <taxon>Monogenea</taxon>
        <taxon>Polyopisthocotylea</taxon>
        <taxon>Polystomatidea</taxon>
        <taxon>Polystomatidae</taxon>
        <taxon>Protopolystoma</taxon>
    </lineage>
</organism>
<evidence type="ECO:0000256" key="1">
    <source>
        <dbReference type="SAM" id="Phobius"/>
    </source>
</evidence>
<proteinExistence type="predicted"/>
<keyword evidence="1" id="KW-0812">Transmembrane</keyword>
<keyword evidence="3" id="KW-1185">Reference proteome</keyword>
<dbReference type="AlphaFoldDB" id="A0A448WWM8"/>
<sequence>MLLDHPCSAPKTDDSTSRIRKIPHFYSVGLKDYRSAISWPVAGLFLVAIGLTKLCLIGLHRIEVANAIADHRARLLGTFGSFFSPSHSLSLSSFSPNLYYSLSQSSSSTFGFWAAGQPGFRLSSLLALYGLNIGLVAGPRLLFFWAGQELNWINIRKHHFPLKHESRLGLSGNKNIIPLTRVGLLFYQQDWYCLSCLNILLIYSYKHKRGFYFHH</sequence>
<feature type="transmembrane region" description="Helical" evidence="1">
    <location>
        <begin position="126"/>
        <end position="146"/>
    </location>
</feature>